<comment type="caution">
    <text evidence="4">The sequence shown here is derived from an EMBL/GenBank/DDBJ whole genome shotgun (WGS) entry which is preliminary data.</text>
</comment>
<evidence type="ECO:0000259" key="3">
    <source>
        <dbReference type="Pfam" id="PF13505"/>
    </source>
</evidence>
<protein>
    <submittedName>
        <fullName evidence="4">Outer membrane beta-barrel protein</fullName>
    </submittedName>
</protein>
<evidence type="ECO:0000313" key="4">
    <source>
        <dbReference type="EMBL" id="MBT1072397.1"/>
    </source>
</evidence>
<reference evidence="4 5" key="1">
    <citation type="submission" date="2021-05" db="EMBL/GenBank/DDBJ databases">
        <title>The draft genome of Geobacter chapellei DSM 13688.</title>
        <authorList>
            <person name="Xu Z."/>
            <person name="Masuda Y."/>
            <person name="Itoh H."/>
            <person name="Senoo K."/>
        </authorList>
    </citation>
    <scope>NUCLEOTIDE SEQUENCE [LARGE SCALE GENOMIC DNA]</scope>
    <source>
        <strain evidence="4 5">DSM 13688</strain>
    </source>
</reference>
<keyword evidence="5" id="KW-1185">Reference proteome</keyword>
<accession>A0ABS5U9N4</accession>
<dbReference type="Pfam" id="PF13505">
    <property type="entry name" value="OMP_b-brl"/>
    <property type="match status" value="1"/>
</dbReference>
<gene>
    <name evidence="4" type="ORF">KJB30_11410</name>
</gene>
<dbReference type="Gene3D" id="2.40.160.20">
    <property type="match status" value="1"/>
</dbReference>
<dbReference type="EMBL" id="JAHDYS010000010">
    <property type="protein sequence ID" value="MBT1072397.1"/>
    <property type="molecule type" value="Genomic_DNA"/>
</dbReference>
<feature type="signal peptide" evidence="2">
    <location>
        <begin position="1"/>
        <end position="22"/>
    </location>
</feature>
<dbReference type="InterPro" id="IPR011250">
    <property type="entry name" value="OMP/PagP_B-barrel"/>
</dbReference>
<evidence type="ECO:0000256" key="2">
    <source>
        <dbReference type="SAM" id="SignalP"/>
    </source>
</evidence>
<proteinExistence type="predicted"/>
<name>A0ABS5U9N4_9BACT</name>
<keyword evidence="1 2" id="KW-0732">Signal</keyword>
<feature type="domain" description="Outer membrane protein beta-barrel" evidence="3">
    <location>
        <begin position="10"/>
        <end position="191"/>
    </location>
</feature>
<dbReference type="Proteomes" id="UP000784128">
    <property type="component" value="Unassembled WGS sequence"/>
</dbReference>
<feature type="chain" id="PRO_5047448325" evidence="2">
    <location>
        <begin position="23"/>
        <end position="195"/>
    </location>
</feature>
<evidence type="ECO:0000313" key="5">
    <source>
        <dbReference type="Proteomes" id="UP000784128"/>
    </source>
</evidence>
<organism evidence="4 5">
    <name type="scientific">Pelotalea chapellei</name>
    <dbReference type="NCBI Taxonomy" id="44671"/>
    <lineage>
        <taxon>Bacteria</taxon>
        <taxon>Pseudomonadati</taxon>
        <taxon>Thermodesulfobacteriota</taxon>
        <taxon>Desulfuromonadia</taxon>
        <taxon>Geobacterales</taxon>
        <taxon>Geobacteraceae</taxon>
        <taxon>Pelotalea</taxon>
    </lineage>
</organism>
<dbReference type="RefSeq" id="WP_214299287.1">
    <property type="nucleotide sequence ID" value="NZ_JAHDYS010000010.1"/>
</dbReference>
<evidence type="ECO:0000256" key="1">
    <source>
        <dbReference type="ARBA" id="ARBA00022729"/>
    </source>
</evidence>
<dbReference type="SUPFAM" id="SSF56925">
    <property type="entry name" value="OMPA-like"/>
    <property type="match status" value="1"/>
</dbReference>
<dbReference type="InterPro" id="IPR027385">
    <property type="entry name" value="Beta-barrel_OMP"/>
</dbReference>
<sequence length="195" mass="20704">MKKLIAITCLATTIMASGSAMADSIKGKVGVTGRLGFLIPSDNETDIRNNRTDAGFIGGGGVIYGIDDHFAAELDITRAMFGSDTGDFGVTNYSLGGQYRFALPNPQFVPYAGLGLDILVSDYDPDNGTKRDVDTTVGFHVSGGVDYFILKQVALTGEAKFVVAPDTSITSNGSHRGDFDPTSFSSTVGIRYFFN</sequence>